<dbReference type="NCBIfam" id="NF006267">
    <property type="entry name" value="PRK08416.1"/>
    <property type="match status" value="1"/>
</dbReference>
<evidence type="ECO:0008006" key="5">
    <source>
        <dbReference type="Google" id="ProtNLM"/>
    </source>
</evidence>
<evidence type="ECO:0000313" key="4">
    <source>
        <dbReference type="Proteomes" id="UP000018731"/>
    </source>
</evidence>
<dbReference type="eggNOG" id="COG1028">
    <property type="taxonomic scope" value="Bacteria"/>
</dbReference>
<dbReference type="InterPro" id="IPR036291">
    <property type="entry name" value="NAD(P)-bd_dom_sf"/>
</dbReference>
<dbReference type="GO" id="GO:0016616">
    <property type="term" value="F:oxidoreductase activity, acting on the CH-OH group of donors, NAD or NADP as acceptor"/>
    <property type="evidence" value="ECO:0007669"/>
    <property type="project" value="TreeGrafter"/>
</dbReference>
<dbReference type="HOGENOM" id="CLU_010194_1_3_7"/>
<dbReference type="PANTHER" id="PTHR42760">
    <property type="entry name" value="SHORT-CHAIN DEHYDROGENASES/REDUCTASES FAMILY MEMBER"/>
    <property type="match status" value="1"/>
</dbReference>
<dbReference type="STRING" id="1357400.HMPREF2086_00089"/>
<keyword evidence="2" id="KW-0560">Oxidoreductase</keyword>
<dbReference type="InterPro" id="IPR002347">
    <property type="entry name" value="SDR_fam"/>
</dbReference>
<name>V8CCK4_9HELI</name>
<comment type="similarity">
    <text evidence="1">Belongs to the short-chain dehydrogenases/reductases (SDR) family.</text>
</comment>
<dbReference type="Gene3D" id="3.40.50.720">
    <property type="entry name" value="NAD(P)-binding Rossmann-like Domain"/>
    <property type="match status" value="1"/>
</dbReference>
<sequence>MSVDSNKNACCGASEMKGKTLVISGATRGIGKAILYKFAQNGVNVAFTYNKNEEEASKIASDVESKYGIKARFYPLNVLEPEQYVELFSKIDADFSRVDFFVSNAIIYGKSVAGGFGPFMRLRPRGLNNIYTATVLAFVVGAQEAAKRMKEVGGGAIVSLSSTGNLVYMPNYAGHGNSKNAVETMVKYAAAELGEWGIRVNAVSGGPIDTDALRAFPDYAEVRAKVEEQSPLNRMGTPQDLAGAAYFLCDNAQSAWLTGQTIVIDGGTTFK</sequence>
<dbReference type="Proteomes" id="UP000018731">
    <property type="component" value="Unassembled WGS sequence"/>
</dbReference>
<dbReference type="PANTHER" id="PTHR42760:SF115">
    <property type="entry name" value="3-OXOACYL-[ACYL-CARRIER-PROTEIN] REDUCTASE FABG"/>
    <property type="match status" value="1"/>
</dbReference>
<protein>
    <recommendedName>
        <fullName evidence="5">7-alpha-hydroxysteroid dehydrogenase</fullName>
    </recommendedName>
</protein>
<dbReference type="AlphaFoldDB" id="V8CCK4"/>
<reference evidence="3 4" key="1">
    <citation type="journal article" date="2014" name="Genome Announc.">
        <title>Draft genome sequences of six enterohepatic helicobacter species isolated from humans and one from rhesus macaques.</title>
        <authorList>
            <person name="Shen Z."/>
            <person name="Sheh A."/>
            <person name="Young S.K."/>
            <person name="Abouelliel A."/>
            <person name="Ward D.V."/>
            <person name="Earl A.M."/>
            <person name="Fox J.G."/>
        </authorList>
    </citation>
    <scope>NUCLEOTIDE SEQUENCE [LARGE SCALE GENOMIC DNA]</scope>
    <source>
        <strain evidence="3 4">MIT 99-5501</strain>
    </source>
</reference>
<dbReference type="PRINTS" id="PR00081">
    <property type="entry name" value="GDHRDH"/>
</dbReference>
<dbReference type="Pfam" id="PF13561">
    <property type="entry name" value="adh_short_C2"/>
    <property type="match status" value="1"/>
</dbReference>
<evidence type="ECO:0000256" key="1">
    <source>
        <dbReference type="ARBA" id="ARBA00006484"/>
    </source>
</evidence>
<accession>V8CCK4</accession>
<dbReference type="PATRIC" id="fig|1357400.3.peg.124"/>
<dbReference type="EMBL" id="AZJI01000001">
    <property type="protein sequence ID" value="ETD24755.1"/>
    <property type="molecule type" value="Genomic_DNA"/>
</dbReference>
<organism evidence="3 4">
    <name type="scientific">Helicobacter macacae MIT 99-5501</name>
    <dbReference type="NCBI Taxonomy" id="1357400"/>
    <lineage>
        <taxon>Bacteria</taxon>
        <taxon>Pseudomonadati</taxon>
        <taxon>Campylobacterota</taxon>
        <taxon>Epsilonproteobacteria</taxon>
        <taxon>Campylobacterales</taxon>
        <taxon>Helicobacteraceae</taxon>
        <taxon>Helicobacter</taxon>
    </lineage>
</organism>
<proteinExistence type="inferred from homology"/>
<gene>
    <name evidence="3" type="ORF">HMPREF2086_00089</name>
</gene>
<evidence type="ECO:0000256" key="2">
    <source>
        <dbReference type="ARBA" id="ARBA00023002"/>
    </source>
</evidence>
<evidence type="ECO:0000313" key="3">
    <source>
        <dbReference type="EMBL" id="ETD24755.1"/>
    </source>
</evidence>
<dbReference type="SUPFAM" id="SSF51735">
    <property type="entry name" value="NAD(P)-binding Rossmann-fold domains"/>
    <property type="match status" value="1"/>
</dbReference>
<keyword evidence="4" id="KW-1185">Reference proteome</keyword>
<comment type="caution">
    <text evidence="3">The sequence shown here is derived from an EMBL/GenBank/DDBJ whole genome shotgun (WGS) entry which is preliminary data.</text>
</comment>